<accession>A0A1M5CQZ7</accession>
<keyword evidence="8" id="KW-0511">Multifunctional enzyme</keyword>
<sequence length="248" mass="28182">MPEGPEIIWLKEQASVFIGEQVQHARGSTGGYLLEMVAGEILQEINTHGKLIFFRFPAFFLRIHLGLFGTYLVDTSSSRKLELELEFESGTLRFYATGCRLLFSLPPECAHHHFDVLHPGFSSDKILRKLLLKPDVLICDALLDQQLFAGMGNGLKNEVLYRRQVHPLSVVGEMPQPVLRSLVAAAVAQSELYLEHLREGHLPEYWLAYRKESCARDGLPLRREKLGRTARSCYYCEACQQLYAATSW</sequence>
<evidence type="ECO:0000313" key="11">
    <source>
        <dbReference type="EMBL" id="SHF57159.1"/>
    </source>
</evidence>
<dbReference type="InterPro" id="IPR010979">
    <property type="entry name" value="Ribosomal_uS13-like_H2TH"/>
</dbReference>
<dbReference type="AlphaFoldDB" id="A0A1M5CQZ7"/>
<dbReference type="GO" id="GO:0003906">
    <property type="term" value="F:DNA-(apurinic or apyrimidinic site) endonuclease activity"/>
    <property type="evidence" value="ECO:0007669"/>
    <property type="project" value="InterPro"/>
</dbReference>
<dbReference type="GO" id="GO:0008534">
    <property type="term" value="F:oxidized purine nucleobase lesion DNA N-glycosylase activity"/>
    <property type="evidence" value="ECO:0007669"/>
    <property type="project" value="UniProtKB-EC"/>
</dbReference>
<keyword evidence="9" id="KW-0326">Glycosidase</keyword>
<dbReference type="GO" id="GO:0008270">
    <property type="term" value="F:zinc ion binding"/>
    <property type="evidence" value="ECO:0007669"/>
    <property type="project" value="InterPro"/>
</dbReference>
<evidence type="ECO:0000256" key="8">
    <source>
        <dbReference type="ARBA" id="ARBA00023268"/>
    </source>
</evidence>
<dbReference type="SMART" id="SM00898">
    <property type="entry name" value="Fapy_DNA_glyco"/>
    <property type="match status" value="1"/>
</dbReference>
<keyword evidence="11" id="KW-0255">Endonuclease</keyword>
<dbReference type="SUPFAM" id="SSF46946">
    <property type="entry name" value="S13-like H2TH domain"/>
    <property type="match status" value="1"/>
</dbReference>
<name>A0A1M5CQZ7_9BACT</name>
<evidence type="ECO:0000256" key="7">
    <source>
        <dbReference type="ARBA" id="ARBA00023239"/>
    </source>
</evidence>
<reference evidence="11 12" key="1">
    <citation type="submission" date="2016-11" db="EMBL/GenBank/DDBJ databases">
        <authorList>
            <person name="Jaros S."/>
            <person name="Januszkiewicz K."/>
            <person name="Wedrychowicz H."/>
        </authorList>
    </citation>
    <scope>NUCLEOTIDE SEQUENCE [LARGE SCALE GENOMIC DNA]</scope>
    <source>
        <strain evidence="11 12">DSM 26897</strain>
    </source>
</reference>
<gene>
    <name evidence="11" type="ORF">SAMN05444008_109178</name>
</gene>
<dbReference type="OrthoDB" id="9800855at2"/>
<keyword evidence="6" id="KW-0234">DNA repair</keyword>
<dbReference type="GO" id="GO:0006284">
    <property type="term" value="P:base-excision repair"/>
    <property type="evidence" value="ECO:0007669"/>
    <property type="project" value="InterPro"/>
</dbReference>
<feature type="domain" description="Formamidopyrimidine-DNA glycosylase catalytic" evidence="10">
    <location>
        <begin position="2"/>
        <end position="90"/>
    </location>
</feature>
<evidence type="ECO:0000313" key="12">
    <source>
        <dbReference type="Proteomes" id="UP000184368"/>
    </source>
</evidence>
<dbReference type="InterPro" id="IPR015886">
    <property type="entry name" value="H2TH_FPG"/>
</dbReference>
<protein>
    <submittedName>
        <fullName evidence="11">DNA-(Apurinic or apyrimidinic site) lyase /endonuclease VIII</fullName>
    </submittedName>
</protein>
<evidence type="ECO:0000256" key="1">
    <source>
        <dbReference type="ARBA" id="ARBA00001668"/>
    </source>
</evidence>
<dbReference type="RefSeq" id="WP_073043939.1">
    <property type="nucleotide sequence ID" value="NZ_FQUO01000009.1"/>
</dbReference>
<dbReference type="EMBL" id="FQUO01000009">
    <property type="protein sequence ID" value="SHF57159.1"/>
    <property type="molecule type" value="Genomic_DNA"/>
</dbReference>
<dbReference type="PROSITE" id="PS51068">
    <property type="entry name" value="FPG_CAT"/>
    <property type="match status" value="1"/>
</dbReference>
<evidence type="ECO:0000256" key="5">
    <source>
        <dbReference type="ARBA" id="ARBA00023125"/>
    </source>
</evidence>
<dbReference type="PANTHER" id="PTHR22993">
    <property type="entry name" value="FORMAMIDOPYRIMIDINE-DNA GLYCOSYLASE"/>
    <property type="match status" value="1"/>
</dbReference>
<dbReference type="GO" id="GO:0003684">
    <property type="term" value="F:damaged DNA binding"/>
    <property type="evidence" value="ECO:0007669"/>
    <property type="project" value="InterPro"/>
</dbReference>
<comment type="similarity">
    <text evidence="2">Belongs to the FPG family.</text>
</comment>
<dbReference type="STRING" id="1302690.BUE76_08390"/>
<evidence type="ECO:0000256" key="3">
    <source>
        <dbReference type="ARBA" id="ARBA00022763"/>
    </source>
</evidence>
<evidence type="ECO:0000256" key="2">
    <source>
        <dbReference type="ARBA" id="ARBA00009409"/>
    </source>
</evidence>
<keyword evidence="5" id="KW-0238">DNA-binding</keyword>
<keyword evidence="7 11" id="KW-0456">Lyase</keyword>
<dbReference type="GO" id="GO:0016829">
    <property type="term" value="F:lyase activity"/>
    <property type="evidence" value="ECO:0007669"/>
    <property type="project" value="UniProtKB-KW"/>
</dbReference>
<organism evidence="11 12">
    <name type="scientific">Cnuella takakiae</name>
    <dbReference type="NCBI Taxonomy" id="1302690"/>
    <lineage>
        <taxon>Bacteria</taxon>
        <taxon>Pseudomonadati</taxon>
        <taxon>Bacteroidota</taxon>
        <taxon>Chitinophagia</taxon>
        <taxon>Chitinophagales</taxon>
        <taxon>Chitinophagaceae</taxon>
        <taxon>Cnuella</taxon>
    </lineage>
</organism>
<evidence type="ECO:0000259" key="10">
    <source>
        <dbReference type="PROSITE" id="PS51068"/>
    </source>
</evidence>
<keyword evidence="11" id="KW-0540">Nuclease</keyword>
<keyword evidence="3" id="KW-0227">DNA damage</keyword>
<evidence type="ECO:0000256" key="9">
    <source>
        <dbReference type="ARBA" id="ARBA00023295"/>
    </source>
</evidence>
<dbReference type="PANTHER" id="PTHR22993:SF9">
    <property type="entry name" value="FORMAMIDOPYRIMIDINE-DNA GLYCOSYLASE"/>
    <property type="match status" value="1"/>
</dbReference>
<evidence type="ECO:0000256" key="4">
    <source>
        <dbReference type="ARBA" id="ARBA00022801"/>
    </source>
</evidence>
<dbReference type="SMART" id="SM01232">
    <property type="entry name" value="H2TH"/>
    <property type="match status" value="1"/>
</dbReference>
<dbReference type="SUPFAM" id="SSF81624">
    <property type="entry name" value="N-terminal domain of MutM-like DNA repair proteins"/>
    <property type="match status" value="1"/>
</dbReference>
<dbReference type="Gene3D" id="3.20.190.10">
    <property type="entry name" value="MutM-like, N-terminal"/>
    <property type="match status" value="1"/>
</dbReference>
<dbReference type="InterPro" id="IPR012319">
    <property type="entry name" value="FPG_cat"/>
</dbReference>
<comment type="catalytic activity">
    <reaction evidence="1">
        <text>Hydrolysis of DNA containing ring-opened 7-methylguanine residues, releasing 2,6-diamino-4-hydroxy-5-(N-methyl)formamidopyrimidine.</text>
        <dbReference type="EC" id="3.2.2.23"/>
    </reaction>
</comment>
<keyword evidence="12" id="KW-1185">Reference proteome</keyword>
<dbReference type="Proteomes" id="UP000184368">
    <property type="component" value="Unassembled WGS sequence"/>
</dbReference>
<keyword evidence="4" id="KW-0378">Hydrolase</keyword>
<dbReference type="InterPro" id="IPR035937">
    <property type="entry name" value="FPG_N"/>
</dbReference>
<dbReference type="Gene3D" id="1.10.8.50">
    <property type="match status" value="1"/>
</dbReference>
<evidence type="ECO:0000256" key="6">
    <source>
        <dbReference type="ARBA" id="ARBA00023204"/>
    </source>
</evidence>
<proteinExistence type="inferred from homology"/>